<keyword evidence="2" id="KW-1185">Reference proteome</keyword>
<name>A0A2H3J5K3_WOLCO</name>
<reference evidence="1 2" key="1">
    <citation type="journal article" date="2012" name="Science">
        <title>The Paleozoic origin of enzymatic lignin decomposition reconstructed from 31 fungal genomes.</title>
        <authorList>
            <person name="Floudas D."/>
            <person name="Binder M."/>
            <person name="Riley R."/>
            <person name="Barry K."/>
            <person name="Blanchette R.A."/>
            <person name="Henrissat B."/>
            <person name="Martinez A.T."/>
            <person name="Otillar R."/>
            <person name="Spatafora J.W."/>
            <person name="Yadav J.S."/>
            <person name="Aerts A."/>
            <person name="Benoit I."/>
            <person name="Boyd A."/>
            <person name="Carlson A."/>
            <person name="Copeland A."/>
            <person name="Coutinho P.M."/>
            <person name="de Vries R.P."/>
            <person name="Ferreira P."/>
            <person name="Findley K."/>
            <person name="Foster B."/>
            <person name="Gaskell J."/>
            <person name="Glotzer D."/>
            <person name="Gorecki P."/>
            <person name="Heitman J."/>
            <person name="Hesse C."/>
            <person name="Hori C."/>
            <person name="Igarashi K."/>
            <person name="Jurgens J.A."/>
            <person name="Kallen N."/>
            <person name="Kersten P."/>
            <person name="Kohler A."/>
            <person name="Kuees U."/>
            <person name="Kumar T.K.A."/>
            <person name="Kuo A."/>
            <person name="LaButti K."/>
            <person name="Larrondo L.F."/>
            <person name="Lindquist E."/>
            <person name="Ling A."/>
            <person name="Lombard V."/>
            <person name="Lucas S."/>
            <person name="Lundell T."/>
            <person name="Martin R."/>
            <person name="McLaughlin D.J."/>
            <person name="Morgenstern I."/>
            <person name="Morin E."/>
            <person name="Murat C."/>
            <person name="Nagy L.G."/>
            <person name="Nolan M."/>
            <person name="Ohm R.A."/>
            <person name="Patyshakuliyeva A."/>
            <person name="Rokas A."/>
            <person name="Ruiz-Duenas F.J."/>
            <person name="Sabat G."/>
            <person name="Salamov A."/>
            <person name="Samejima M."/>
            <person name="Schmutz J."/>
            <person name="Slot J.C."/>
            <person name="St John F."/>
            <person name="Stenlid J."/>
            <person name="Sun H."/>
            <person name="Sun S."/>
            <person name="Syed K."/>
            <person name="Tsang A."/>
            <person name="Wiebenga A."/>
            <person name="Young D."/>
            <person name="Pisabarro A."/>
            <person name="Eastwood D.C."/>
            <person name="Martin F."/>
            <person name="Cullen D."/>
            <person name="Grigoriev I.V."/>
            <person name="Hibbett D.S."/>
        </authorList>
    </citation>
    <scope>NUCLEOTIDE SEQUENCE [LARGE SCALE GENOMIC DNA]</scope>
    <source>
        <strain evidence="1 2">MD-104</strain>
    </source>
</reference>
<organism evidence="1 2">
    <name type="scientific">Wolfiporia cocos (strain MD-104)</name>
    <name type="common">Brown rot fungus</name>
    <dbReference type="NCBI Taxonomy" id="742152"/>
    <lineage>
        <taxon>Eukaryota</taxon>
        <taxon>Fungi</taxon>
        <taxon>Dikarya</taxon>
        <taxon>Basidiomycota</taxon>
        <taxon>Agaricomycotina</taxon>
        <taxon>Agaricomycetes</taxon>
        <taxon>Polyporales</taxon>
        <taxon>Phaeolaceae</taxon>
        <taxon>Wolfiporia</taxon>
    </lineage>
</organism>
<sequence>MRIGFNDNDDMCSPYLSLNVSNSEGISMQPAQAAGLRSGLMTAGIPQAQAYQALINNGEPTDSPAVLPQATAMFPAWAIDSTLPNFMRPTGPTEIIAPPPPPLDSTNLMQTHSFGQHGAAGGNMHHVAMSRAMPQSTIMSDNQAYPALFCPDAPTAVITQSLQGAAAGPIQTALFPSIGNIGAIT</sequence>
<dbReference type="Proteomes" id="UP000218811">
    <property type="component" value="Unassembled WGS sequence"/>
</dbReference>
<gene>
    <name evidence="1" type="ORF">WOLCODRAFT_158236</name>
</gene>
<proteinExistence type="predicted"/>
<protein>
    <submittedName>
        <fullName evidence="1">Uncharacterized protein</fullName>
    </submittedName>
</protein>
<evidence type="ECO:0000313" key="1">
    <source>
        <dbReference type="EMBL" id="PCH37520.1"/>
    </source>
</evidence>
<dbReference type="EMBL" id="KB467931">
    <property type="protein sequence ID" value="PCH37520.1"/>
    <property type="molecule type" value="Genomic_DNA"/>
</dbReference>
<evidence type="ECO:0000313" key="2">
    <source>
        <dbReference type="Proteomes" id="UP000218811"/>
    </source>
</evidence>
<dbReference type="AlphaFoldDB" id="A0A2H3J5K3"/>
<accession>A0A2H3J5K3</accession>